<evidence type="ECO:0000259" key="7">
    <source>
        <dbReference type="PROSITE" id="PS50888"/>
    </source>
</evidence>
<dbReference type="InterPro" id="IPR011598">
    <property type="entry name" value="bHLH_dom"/>
</dbReference>
<keyword evidence="3" id="KW-0238">DNA-binding</keyword>
<evidence type="ECO:0000313" key="8">
    <source>
        <dbReference type="EMBL" id="KAG6792357.1"/>
    </source>
</evidence>
<keyword evidence="5" id="KW-0539">Nucleus</keyword>
<comment type="subcellular location">
    <subcellularLocation>
        <location evidence="1">Nucleus</location>
    </subcellularLocation>
</comment>
<dbReference type="GO" id="GO:0046983">
    <property type="term" value="F:protein dimerization activity"/>
    <property type="evidence" value="ECO:0007669"/>
    <property type="project" value="InterPro"/>
</dbReference>
<proteinExistence type="predicted"/>
<evidence type="ECO:0000256" key="5">
    <source>
        <dbReference type="ARBA" id="ARBA00023242"/>
    </source>
</evidence>
<dbReference type="InterPro" id="IPR045239">
    <property type="entry name" value="bHLH95_bHLH"/>
</dbReference>
<comment type="caution">
    <text evidence="8">The sequence shown here is derived from an EMBL/GenBank/DDBJ whole genome shotgun (WGS) entry which is preliminary data.</text>
</comment>
<protein>
    <recommendedName>
        <fullName evidence="7">BHLH domain-containing protein</fullName>
    </recommendedName>
</protein>
<dbReference type="PANTHER" id="PTHR16223:SF53">
    <property type="entry name" value="TRANSCRIPTION FACTOR BHLH68-LIKE"/>
    <property type="match status" value="1"/>
</dbReference>
<feature type="region of interest" description="Disordered" evidence="6">
    <location>
        <begin position="1"/>
        <end position="23"/>
    </location>
</feature>
<gene>
    <name evidence="8" type="ORF">POTOM_001502</name>
</gene>
<dbReference type="EMBL" id="JAAWWB010000001">
    <property type="protein sequence ID" value="KAG6792357.1"/>
    <property type="molecule type" value="Genomic_DNA"/>
</dbReference>
<dbReference type="Proteomes" id="UP000886885">
    <property type="component" value="Chromosome 1A"/>
</dbReference>
<organism evidence="8 9">
    <name type="scientific">Populus tomentosa</name>
    <name type="common">Chinese white poplar</name>
    <dbReference type="NCBI Taxonomy" id="118781"/>
    <lineage>
        <taxon>Eukaryota</taxon>
        <taxon>Viridiplantae</taxon>
        <taxon>Streptophyta</taxon>
        <taxon>Embryophyta</taxon>
        <taxon>Tracheophyta</taxon>
        <taxon>Spermatophyta</taxon>
        <taxon>Magnoliopsida</taxon>
        <taxon>eudicotyledons</taxon>
        <taxon>Gunneridae</taxon>
        <taxon>Pentapetalae</taxon>
        <taxon>rosids</taxon>
        <taxon>fabids</taxon>
        <taxon>Malpighiales</taxon>
        <taxon>Salicaceae</taxon>
        <taxon>Saliceae</taxon>
        <taxon>Populus</taxon>
    </lineage>
</organism>
<dbReference type="GO" id="GO:0000981">
    <property type="term" value="F:DNA-binding transcription factor activity, RNA polymerase II-specific"/>
    <property type="evidence" value="ECO:0007669"/>
    <property type="project" value="TreeGrafter"/>
</dbReference>
<dbReference type="AlphaFoldDB" id="A0A8X8IVN3"/>
<evidence type="ECO:0000256" key="3">
    <source>
        <dbReference type="ARBA" id="ARBA00023125"/>
    </source>
</evidence>
<keyword evidence="4" id="KW-0804">Transcription</keyword>
<evidence type="ECO:0000256" key="4">
    <source>
        <dbReference type="ARBA" id="ARBA00023163"/>
    </source>
</evidence>
<evidence type="ECO:0000313" key="9">
    <source>
        <dbReference type="Proteomes" id="UP000886885"/>
    </source>
</evidence>
<name>A0A8X8IVN3_POPTO</name>
<feature type="compositionally biased region" description="Polar residues" evidence="6">
    <location>
        <begin position="13"/>
        <end position="23"/>
    </location>
</feature>
<keyword evidence="9" id="KW-1185">Reference proteome</keyword>
<evidence type="ECO:0000256" key="2">
    <source>
        <dbReference type="ARBA" id="ARBA00023015"/>
    </source>
</evidence>
<dbReference type="PROSITE" id="PS50888">
    <property type="entry name" value="BHLH"/>
    <property type="match status" value="1"/>
</dbReference>
<dbReference type="CDD" id="cd11393">
    <property type="entry name" value="bHLH_AtbHLH_like"/>
    <property type="match status" value="1"/>
</dbReference>
<dbReference type="GO" id="GO:0000978">
    <property type="term" value="F:RNA polymerase II cis-regulatory region sequence-specific DNA binding"/>
    <property type="evidence" value="ECO:0007669"/>
    <property type="project" value="TreeGrafter"/>
</dbReference>
<sequence length="285" mass="30713">MMAGNPSWWSMHPPSQQTSALLSSSPSIFPSQYVFGSSSLSSNPLPDNQELPLGGSSGDEDRYGMSQFQAKKLENWEDQILNPSPSISVVADVKQEVSHNSSLYGHGDEDFQALRSPAWPQVMPVSSPRSCVTSISSTNILDFSYNKADGANQHPDHSSECNSTATGGVCKKARVQPSSSQPLKVRKEKLGDRITVLHQMVSPFGKTDTASVLLEAIGYIRFLQGQIEGPEERVSALSEDIGQDNQDNPKDLRSRGLCLVPLSCTQHVGSDNGADYWAPAMGGGS</sequence>
<evidence type="ECO:0000256" key="1">
    <source>
        <dbReference type="ARBA" id="ARBA00004123"/>
    </source>
</evidence>
<feature type="region of interest" description="Disordered" evidence="6">
    <location>
        <begin position="38"/>
        <end position="61"/>
    </location>
</feature>
<accession>A0A8X8IVN3</accession>
<dbReference type="PANTHER" id="PTHR16223">
    <property type="entry name" value="TRANSCRIPTION FACTOR BHLH83-RELATED"/>
    <property type="match status" value="1"/>
</dbReference>
<reference evidence="8" key="1">
    <citation type="journal article" date="2020" name="bioRxiv">
        <title>Hybrid origin of Populus tomentosa Carr. identified through genome sequencing and phylogenomic analysis.</title>
        <authorList>
            <person name="An X."/>
            <person name="Gao K."/>
            <person name="Chen Z."/>
            <person name="Li J."/>
            <person name="Yang X."/>
            <person name="Yang X."/>
            <person name="Zhou J."/>
            <person name="Guo T."/>
            <person name="Zhao T."/>
            <person name="Huang S."/>
            <person name="Miao D."/>
            <person name="Khan W.U."/>
            <person name="Rao P."/>
            <person name="Ye M."/>
            <person name="Lei B."/>
            <person name="Liao W."/>
            <person name="Wang J."/>
            <person name="Ji L."/>
            <person name="Li Y."/>
            <person name="Guo B."/>
            <person name="Mustafa N.S."/>
            <person name="Li S."/>
            <person name="Yun Q."/>
            <person name="Keller S.R."/>
            <person name="Mao J."/>
            <person name="Zhang R."/>
            <person name="Strauss S.H."/>
        </authorList>
    </citation>
    <scope>NUCLEOTIDE SEQUENCE</scope>
    <source>
        <strain evidence="8">GM15</strain>
        <tissue evidence="8">Leaf</tissue>
    </source>
</reference>
<dbReference type="OrthoDB" id="1839773at2759"/>
<evidence type="ECO:0000256" key="6">
    <source>
        <dbReference type="SAM" id="MobiDB-lite"/>
    </source>
</evidence>
<feature type="domain" description="BHLH" evidence="7">
    <location>
        <begin position="174"/>
        <end position="223"/>
    </location>
</feature>
<dbReference type="GO" id="GO:0005634">
    <property type="term" value="C:nucleus"/>
    <property type="evidence" value="ECO:0007669"/>
    <property type="project" value="UniProtKB-SubCell"/>
</dbReference>
<keyword evidence="2" id="KW-0805">Transcription regulation</keyword>
<dbReference type="InterPro" id="IPR045843">
    <property type="entry name" value="IND-like"/>
</dbReference>